<protein>
    <submittedName>
        <fullName evidence="2">Uncharacterized protein</fullName>
    </submittedName>
</protein>
<dbReference type="EMBL" id="SMMG02000002">
    <property type="protein sequence ID" value="KAA3484113.1"/>
    <property type="molecule type" value="Genomic_DNA"/>
</dbReference>
<accession>A0A5B6WRN0</accession>
<evidence type="ECO:0000313" key="3">
    <source>
        <dbReference type="Proteomes" id="UP000325315"/>
    </source>
</evidence>
<name>A0A5B6WRN0_9ROSI</name>
<evidence type="ECO:0000313" key="2">
    <source>
        <dbReference type="EMBL" id="KAA3484113.1"/>
    </source>
</evidence>
<proteinExistence type="predicted"/>
<keyword evidence="3" id="KW-1185">Reference proteome</keyword>
<organism evidence="2 3">
    <name type="scientific">Gossypium australe</name>
    <dbReference type="NCBI Taxonomy" id="47621"/>
    <lineage>
        <taxon>Eukaryota</taxon>
        <taxon>Viridiplantae</taxon>
        <taxon>Streptophyta</taxon>
        <taxon>Embryophyta</taxon>
        <taxon>Tracheophyta</taxon>
        <taxon>Spermatophyta</taxon>
        <taxon>Magnoliopsida</taxon>
        <taxon>eudicotyledons</taxon>
        <taxon>Gunneridae</taxon>
        <taxon>Pentapetalae</taxon>
        <taxon>rosids</taxon>
        <taxon>malvids</taxon>
        <taxon>Malvales</taxon>
        <taxon>Malvaceae</taxon>
        <taxon>Malvoideae</taxon>
        <taxon>Gossypium</taxon>
    </lineage>
</organism>
<gene>
    <name evidence="2" type="ORF">EPI10_006220</name>
</gene>
<feature type="region of interest" description="Disordered" evidence="1">
    <location>
        <begin position="44"/>
        <end position="67"/>
    </location>
</feature>
<dbReference type="AlphaFoldDB" id="A0A5B6WRN0"/>
<feature type="region of interest" description="Disordered" evidence="1">
    <location>
        <begin position="1"/>
        <end position="21"/>
    </location>
</feature>
<dbReference type="Proteomes" id="UP000325315">
    <property type="component" value="Unassembled WGS sequence"/>
</dbReference>
<reference evidence="3" key="1">
    <citation type="journal article" date="2019" name="Plant Biotechnol. J.">
        <title>Genome sequencing of the Australian wild diploid species Gossypium australe highlights disease resistance and delayed gland morphogenesis.</title>
        <authorList>
            <person name="Cai Y."/>
            <person name="Cai X."/>
            <person name="Wang Q."/>
            <person name="Wang P."/>
            <person name="Zhang Y."/>
            <person name="Cai C."/>
            <person name="Xu Y."/>
            <person name="Wang K."/>
            <person name="Zhou Z."/>
            <person name="Wang C."/>
            <person name="Geng S."/>
            <person name="Li B."/>
            <person name="Dong Q."/>
            <person name="Hou Y."/>
            <person name="Wang H."/>
            <person name="Ai P."/>
            <person name="Liu Z."/>
            <person name="Yi F."/>
            <person name="Sun M."/>
            <person name="An G."/>
            <person name="Cheng J."/>
            <person name="Zhang Y."/>
            <person name="Shi Q."/>
            <person name="Xie Y."/>
            <person name="Shi X."/>
            <person name="Chang Y."/>
            <person name="Huang F."/>
            <person name="Chen Y."/>
            <person name="Hong S."/>
            <person name="Mi L."/>
            <person name="Sun Q."/>
            <person name="Zhang L."/>
            <person name="Zhou B."/>
            <person name="Peng R."/>
            <person name="Zhang X."/>
            <person name="Liu F."/>
        </authorList>
    </citation>
    <scope>NUCLEOTIDE SEQUENCE [LARGE SCALE GENOMIC DNA]</scope>
    <source>
        <strain evidence="3">cv. PA1801</strain>
    </source>
</reference>
<comment type="caution">
    <text evidence="2">The sequence shown here is derived from an EMBL/GenBank/DDBJ whole genome shotgun (WGS) entry which is preliminary data.</text>
</comment>
<evidence type="ECO:0000256" key="1">
    <source>
        <dbReference type="SAM" id="MobiDB-lite"/>
    </source>
</evidence>
<sequence length="67" mass="7541">MTRRERNSGLRIPSGISPERFSLPKGGTPWCRWCQKRELAGNFSKRNIGRSTSARGSSTTRGKSSWN</sequence>
<feature type="compositionally biased region" description="Low complexity" evidence="1">
    <location>
        <begin position="49"/>
        <end position="67"/>
    </location>
</feature>